<reference evidence="2" key="1">
    <citation type="journal article" date="2019" name="bioRxiv">
        <title>The Genome of the Zebra Mussel, Dreissena polymorpha: A Resource for Invasive Species Research.</title>
        <authorList>
            <person name="McCartney M.A."/>
            <person name="Auch B."/>
            <person name="Kono T."/>
            <person name="Mallez S."/>
            <person name="Zhang Y."/>
            <person name="Obille A."/>
            <person name="Becker A."/>
            <person name="Abrahante J.E."/>
            <person name="Garbe J."/>
            <person name="Badalamenti J.P."/>
            <person name="Herman A."/>
            <person name="Mangelson H."/>
            <person name="Liachko I."/>
            <person name="Sullivan S."/>
            <person name="Sone E.D."/>
            <person name="Koren S."/>
            <person name="Silverstein K.A.T."/>
            <person name="Beckman K.B."/>
            <person name="Gohl D.M."/>
        </authorList>
    </citation>
    <scope>NUCLEOTIDE SEQUENCE</scope>
    <source>
        <strain evidence="2">Duluth1</strain>
        <tissue evidence="2">Whole animal</tissue>
    </source>
</reference>
<comment type="caution">
    <text evidence="2">The sequence shown here is derived from an EMBL/GenBank/DDBJ whole genome shotgun (WGS) entry which is preliminary data.</text>
</comment>
<evidence type="ECO:0000313" key="3">
    <source>
        <dbReference type="Proteomes" id="UP000828390"/>
    </source>
</evidence>
<organism evidence="2 3">
    <name type="scientific">Dreissena polymorpha</name>
    <name type="common">Zebra mussel</name>
    <name type="synonym">Mytilus polymorpha</name>
    <dbReference type="NCBI Taxonomy" id="45954"/>
    <lineage>
        <taxon>Eukaryota</taxon>
        <taxon>Metazoa</taxon>
        <taxon>Spiralia</taxon>
        <taxon>Lophotrochozoa</taxon>
        <taxon>Mollusca</taxon>
        <taxon>Bivalvia</taxon>
        <taxon>Autobranchia</taxon>
        <taxon>Heteroconchia</taxon>
        <taxon>Euheterodonta</taxon>
        <taxon>Imparidentia</taxon>
        <taxon>Neoheterodontei</taxon>
        <taxon>Myida</taxon>
        <taxon>Dreissenoidea</taxon>
        <taxon>Dreissenidae</taxon>
        <taxon>Dreissena</taxon>
    </lineage>
</organism>
<evidence type="ECO:0000313" key="2">
    <source>
        <dbReference type="EMBL" id="KAH3779477.1"/>
    </source>
</evidence>
<dbReference type="AlphaFoldDB" id="A0A9D4EK59"/>
<gene>
    <name evidence="2" type="ORF">DPMN_157280</name>
</gene>
<evidence type="ECO:0000256" key="1">
    <source>
        <dbReference type="SAM" id="MobiDB-lite"/>
    </source>
</evidence>
<dbReference type="Proteomes" id="UP000828390">
    <property type="component" value="Unassembled WGS sequence"/>
</dbReference>
<sequence>MTSGAPIKRPHKTHGATRQRPYQDPYRALGPSDLDQLETASIVSGWSMGEDVRNILYDGESSIVSTFEHLSD</sequence>
<protein>
    <submittedName>
        <fullName evidence="2">Uncharacterized protein</fullName>
    </submittedName>
</protein>
<dbReference type="EMBL" id="JAIWYP010000008">
    <property type="protein sequence ID" value="KAH3779477.1"/>
    <property type="molecule type" value="Genomic_DNA"/>
</dbReference>
<feature type="region of interest" description="Disordered" evidence="1">
    <location>
        <begin position="1"/>
        <end position="31"/>
    </location>
</feature>
<accession>A0A9D4EK59</accession>
<name>A0A9D4EK59_DREPO</name>
<reference evidence="2" key="2">
    <citation type="submission" date="2020-11" db="EMBL/GenBank/DDBJ databases">
        <authorList>
            <person name="McCartney M.A."/>
            <person name="Auch B."/>
            <person name="Kono T."/>
            <person name="Mallez S."/>
            <person name="Becker A."/>
            <person name="Gohl D.M."/>
            <person name="Silverstein K.A.T."/>
            <person name="Koren S."/>
            <person name="Bechman K.B."/>
            <person name="Herman A."/>
            <person name="Abrahante J.E."/>
            <person name="Garbe J."/>
        </authorList>
    </citation>
    <scope>NUCLEOTIDE SEQUENCE</scope>
    <source>
        <strain evidence="2">Duluth1</strain>
        <tissue evidence="2">Whole animal</tissue>
    </source>
</reference>
<keyword evidence="3" id="KW-1185">Reference proteome</keyword>
<proteinExistence type="predicted"/>
<feature type="compositionally biased region" description="Basic residues" evidence="1">
    <location>
        <begin position="8"/>
        <end position="17"/>
    </location>
</feature>